<dbReference type="InterPro" id="IPR007024">
    <property type="entry name" value="BLUF_domain"/>
</dbReference>
<dbReference type="GO" id="GO:0071949">
    <property type="term" value="F:FAD binding"/>
    <property type="evidence" value="ECO:0007669"/>
    <property type="project" value="InterPro"/>
</dbReference>
<dbReference type="Gene3D" id="3.30.70.100">
    <property type="match status" value="1"/>
</dbReference>
<proteinExistence type="predicted"/>
<feature type="domain" description="BLUF" evidence="1">
    <location>
        <begin position="1"/>
        <end position="94"/>
    </location>
</feature>
<organism evidence="2 3">
    <name type="scientific">Acinetobacter amyesii</name>
    <dbReference type="NCBI Taxonomy" id="2942470"/>
    <lineage>
        <taxon>Bacteria</taxon>
        <taxon>Pseudomonadati</taxon>
        <taxon>Pseudomonadota</taxon>
        <taxon>Gammaproteobacteria</taxon>
        <taxon>Moraxellales</taxon>
        <taxon>Moraxellaceae</taxon>
        <taxon>Acinetobacter</taxon>
    </lineage>
</organism>
<dbReference type="SMART" id="SM01034">
    <property type="entry name" value="BLUF"/>
    <property type="match status" value="1"/>
</dbReference>
<dbReference type="AlphaFoldDB" id="A0A1T1H5F4"/>
<dbReference type="Proteomes" id="UP000191160">
    <property type="component" value="Unassembled WGS sequence"/>
</dbReference>
<dbReference type="GO" id="GO:0009882">
    <property type="term" value="F:blue light photoreceptor activity"/>
    <property type="evidence" value="ECO:0007669"/>
    <property type="project" value="InterPro"/>
</dbReference>
<keyword evidence="3" id="KW-1185">Reference proteome</keyword>
<dbReference type="InterPro" id="IPR036046">
    <property type="entry name" value="Acylphosphatase-like_dom_sf"/>
</dbReference>
<dbReference type="PROSITE" id="PS50925">
    <property type="entry name" value="BLUF"/>
    <property type="match status" value="1"/>
</dbReference>
<dbReference type="SUPFAM" id="SSF54975">
    <property type="entry name" value="Acylphosphatase/BLUF domain-like"/>
    <property type="match status" value="1"/>
</dbReference>
<dbReference type="Pfam" id="PF04940">
    <property type="entry name" value="BLUF"/>
    <property type="match status" value="1"/>
</dbReference>
<reference evidence="2 3" key="1">
    <citation type="submission" date="2017-02" db="EMBL/GenBank/DDBJ databases">
        <title>Acinetobacter sp. ANC 4945, whole genome shotgun sequencing project.</title>
        <authorList>
            <person name="Radolfova-Krizova L."/>
            <person name="Al Atrouni A."/>
            <person name="Nemec A."/>
        </authorList>
    </citation>
    <scope>NUCLEOTIDE SEQUENCE [LARGE SCALE GENOMIC DNA]</scope>
    <source>
        <strain evidence="2 3">ANC 4945</strain>
    </source>
</reference>
<dbReference type="RefSeq" id="WP_078189524.1">
    <property type="nucleotide sequence ID" value="NZ_JAMCOZ010000017.1"/>
</dbReference>
<accession>A0A1T1H5F4</accession>
<evidence type="ECO:0000259" key="1">
    <source>
        <dbReference type="PROSITE" id="PS50925"/>
    </source>
</evidence>
<evidence type="ECO:0000313" key="3">
    <source>
        <dbReference type="Proteomes" id="UP000191160"/>
    </source>
</evidence>
<protein>
    <submittedName>
        <fullName evidence="2">Blue light sensor protein</fullName>
    </submittedName>
</protein>
<sequence length="156" mass="18540">MIQLCYASTRVEQQFDLIQDLSDILVRARSFNTEKRIFGVLYYAEGRFFQCLQGEQAALEQLFQHITQDTRHQDIVRYPDQSIDQIDFSKWSMKYVNRHSEIASLFQRFGHSSFQPDLLNTEQIQAFLTTLLRLENVEQPVKLDSGYKNRGYQHYF</sequence>
<name>A0A1T1H5F4_9GAMM</name>
<comment type="caution">
    <text evidence="2">The sequence shown here is derived from an EMBL/GenBank/DDBJ whole genome shotgun (WGS) entry which is preliminary data.</text>
</comment>
<evidence type="ECO:0000313" key="2">
    <source>
        <dbReference type="EMBL" id="OOV85025.1"/>
    </source>
</evidence>
<gene>
    <name evidence="2" type="ORF">B1202_05275</name>
</gene>
<dbReference type="EMBL" id="MVKX01000002">
    <property type="protein sequence ID" value="OOV85025.1"/>
    <property type="molecule type" value="Genomic_DNA"/>
</dbReference>